<protein>
    <submittedName>
        <fullName evidence="3">Putative phosphosugar-binding protein</fullName>
    </submittedName>
</protein>
<dbReference type="GO" id="GO:0097367">
    <property type="term" value="F:carbohydrate derivative binding"/>
    <property type="evidence" value="ECO:0007669"/>
    <property type="project" value="InterPro"/>
</dbReference>
<dbReference type="Gene3D" id="3.40.50.10490">
    <property type="entry name" value="Glucose-6-phosphate isomerase like protein, domain 1"/>
    <property type="match status" value="1"/>
</dbReference>
<evidence type="ECO:0000256" key="1">
    <source>
        <dbReference type="SAM" id="MobiDB-lite"/>
    </source>
</evidence>
<dbReference type="InterPro" id="IPR001347">
    <property type="entry name" value="SIS_dom"/>
</dbReference>
<feature type="domain" description="SIS" evidence="2">
    <location>
        <begin position="53"/>
        <end position="234"/>
    </location>
</feature>
<sequence>MASTTDGSTGAHAGTGTETGGVSAQSYVHTLTPILAAVTEQIDGPIQDAADLFVTSLRNDGVIQAFGSGHSEALAMEIAGRAGGLIATNRLALRDLVLLGGEPVELLRGGELERDPSISRRLYELSAAQKNDLFVIASNSGVNGSIVELASVVKENGHPLIAITSLQHTAGVDSRHPSGKKLIDFADVVLDNHAPYGDSVLDLPGIGKVCAVSSITAALIAQMLVAEVLRRFAEAGENPPVYLSANIPGGDDHNHALEAKYAGRIRRTA</sequence>
<dbReference type="InterPro" id="IPR035472">
    <property type="entry name" value="RpiR-like_SIS"/>
</dbReference>
<dbReference type="Pfam" id="PF13580">
    <property type="entry name" value="SIS_2"/>
    <property type="match status" value="1"/>
</dbReference>
<dbReference type="EMBL" id="JACHMY010000001">
    <property type="protein sequence ID" value="MBB5840805.1"/>
    <property type="molecule type" value="Genomic_DNA"/>
</dbReference>
<dbReference type="PROSITE" id="PS51464">
    <property type="entry name" value="SIS"/>
    <property type="match status" value="1"/>
</dbReference>
<gene>
    <name evidence="3" type="ORF">HDA39_007539</name>
</gene>
<dbReference type="NCBIfam" id="NF002805">
    <property type="entry name" value="PRK02947.1"/>
    <property type="match status" value="1"/>
</dbReference>
<dbReference type="CDD" id="cd05013">
    <property type="entry name" value="SIS_RpiR"/>
    <property type="match status" value="1"/>
</dbReference>
<accession>A0A7W9JFE6</accession>
<dbReference type="InterPro" id="IPR050099">
    <property type="entry name" value="SIS_GmhA/DiaA_subfam"/>
</dbReference>
<feature type="compositionally biased region" description="Low complexity" evidence="1">
    <location>
        <begin position="1"/>
        <end position="16"/>
    </location>
</feature>
<dbReference type="PANTHER" id="PTHR30390:SF7">
    <property type="entry name" value="PHOSPHOHEPTOSE ISOMERASE"/>
    <property type="match status" value="1"/>
</dbReference>
<dbReference type="AlphaFoldDB" id="A0A7W9JFE6"/>
<dbReference type="RefSeq" id="WP_184803442.1">
    <property type="nucleotide sequence ID" value="NZ_JACHMY010000001.1"/>
</dbReference>
<reference evidence="3 4" key="1">
    <citation type="submission" date="2020-08" db="EMBL/GenBank/DDBJ databases">
        <title>Sequencing the genomes of 1000 actinobacteria strains.</title>
        <authorList>
            <person name="Klenk H.-P."/>
        </authorList>
    </citation>
    <scope>NUCLEOTIDE SEQUENCE [LARGE SCALE GENOMIC DNA]</scope>
    <source>
        <strain evidence="3 4">DSM 28967</strain>
    </source>
</reference>
<evidence type="ECO:0000313" key="3">
    <source>
        <dbReference type="EMBL" id="MBB5840805.1"/>
    </source>
</evidence>
<name>A0A7W9JFE6_9ACTN</name>
<feature type="region of interest" description="Disordered" evidence="1">
    <location>
        <begin position="1"/>
        <end position="20"/>
    </location>
</feature>
<comment type="caution">
    <text evidence="3">The sequence shown here is derived from an EMBL/GenBank/DDBJ whole genome shotgun (WGS) entry which is preliminary data.</text>
</comment>
<dbReference type="Proteomes" id="UP000549971">
    <property type="component" value="Unassembled WGS sequence"/>
</dbReference>
<keyword evidence="4" id="KW-1185">Reference proteome</keyword>
<dbReference type="PANTHER" id="PTHR30390">
    <property type="entry name" value="SEDOHEPTULOSE 7-PHOSPHATE ISOMERASE / DNAA INITIATOR-ASSOCIATING FACTOR FOR REPLICATION INITIATION"/>
    <property type="match status" value="1"/>
</dbReference>
<dbReference type="GO" id="GO:1901135">
    <property type="term" value="P:carbohydrate derivative metabolic process"/>
    <property type="evidence" value="ECO:0007669"/>
    <property type="project" value="InterPro"/>
</dbReference>
<dbReference type="InterPro" id="IPR046348">
    <property type="entry name" value="SIS_dom_sf"/>
</dbReference>
<dbReference type="SUPFAM" id="SSF53697">
    <property type="entry name" value="SIS domain"/>
    <property type="match status" value="1"/>
</dbReference>
<proteinExistence type="predicted"/>
<evidence type="ECO:0000259" key="2">
    <source>
        <dbReference type="PROSITE" id="PS51464"/>
    </source>
</evidence>
<organism evidence="3 4">
    <name type="scientific">Kribbella italica</name>
    <dbReference type="NCBI Taxonomy" id="1540520"/>
    <lineage>
        <taxon>Bacteria</taxon>
        <taxon>Bacillati</taxon>
        <taxon>Actinomycetota</taxon>
        <taxon>Actinomycetes</taxon>
        <taxon>Propionibacteriales</taxon>
        <taxon>Kribbellaceae</taxon>
        <taxon>Kribbella</taxon>
    </lineage>
</organism>
<evidence type="ECO:0000313" key="4">
    <source>
        <dbReference type="Proteomes" id="UP000549971"/>
    </source>
</evidence>